<dbReference type="PANTHER" id="PTHR34136">
    <property type="match status" value="1"/>
</dbReference>
<dbReference type="NCBIfam" id="TIGR00696">
    <property type="entry name" value="wecG_tagA_cpsF"/>
    <property type="match status" value="1"/>
</dbReference>
<dbReference type="CDD" id="cd06533">
    <property type="entry name" value="Glyco_transf_WecG_TagA"/>
    <property type="match status" value="1"/>
</dbReference>
<accession>A0ABW7FK46</accession>
<proteinExistence type="predicted"/>
<dbReference type="PANTHER" id="PTHR34136:SF1">
    <property type="entry name" value="UDP-N-ACETYL-D-MANNOSAMINURONIC ACID TRANSFERASE"/>
    <property type="match status" value="1"/>
</dbReference>
<protein>
    <submittedName>
        <fullName evidence="3">WecB/TagA/CpsF family glycosyltransferase</fullName>
    </submittedName>
</protein>
<dbReference type="InterPro" id="IPR004629">
    <property type="entry name" value="WecG_TagA_CpsF"/>
</dbReference>
<comment type="caution">
    <text evidence="3">The sequence shown here is derived from an EMBL/GenBank/DDBJ whole genome shotgun (WGS) entry which is preliminary data.</text>
</comment>
<keyword evidence="1" id="KW-0328">Glycosyltransferase</keyword>
<keyword evidence="2" id="KW-0808">Transferase</keyword>
<evidence type="ECO:0000256" key="1">
    <source>
        <dbReference type="ARBA" id="ARBA00022676"/>
    </source>
</evidence>
<gene>
    <name evidence="3" type="ORF">ACG0Z3_13540</name>
</gene>
<sequence length="249" mass="27603">MSASGHETSQPVPFAGLTFRGHNLEAIRRAPDMPKFIVTVNADFIVRAQEDVDFRRLIESHLSTFDGQVPFALARMLNRDRASQIEKLSGSDLIYTYLKEAAEAGKTSFLFGASPAANERAVKASKELYGGLVLGYSPPIAEEPLPATWTEEALQRISAARPAYLFVALGAPKQERWIADNLDALRVAGVECVMGCGGSIDFLGGTIKRAPRWVQSIGMEGIYRLVSEPRFFRLLRLLRSFRVFAYVFK</sequence>
<dbReference type="Proteomes" id="UP001606301">
    <property type="component" value="Unassembled WGS sequence"/>
</dbReference>
<dbReference type="EMBL" id="JBIGHW010000006">
    <property type="protein sequence ID" value="MFG6441705.1"/>
    <property type="molecule type" value="Genomic_DNA"/>
</dbReference>
<evidence type="ECO:0000313" key="3">
    <source>
        <dbReference type="EMBL" id="MFG6441705.1"/>
    </source>
</evidence>
<dbReference type="RefSeq" id="WP_394398203.1">
    <property type="nucleotide sequence ID" value="NZ_JBIGHW010000006.1"/>
</dbReference>
<dbReference type="Pfam" id="PF03808">
    <property type="entry name" value="Glyco_tran_WecG"/>
    <property type="match status" value="1"/>
</dbReference>
<organism evidence="3 4">
    <name type="scientific">Pelomonas margarita</name>
    <dbReference type="NCBI Taxonomy" id="3299031"/>
    <lineage>
        <taxon>Bacteria</taxon>
        <taxon>Pseudomonadati</taxon>
        <taxon>Pseudomonadota</taxon>
        <taxon>Betaproteobacteria</taxon>
        <taxon>Burkholderiales</taxon>
        <taxon>Sphaerotilaceae</taxon>
        <taxon>Roseateles</taxon>
    </lineage>
</organism>
<evidence type="ECO:0000313" key="4">
    <source>
        <dbReference type="Proteomes" id="UP001606301"/>
    </source>
</evidence>
<keyword evidence="4" id="KW-1185">Reference proteome</keyword>
<reference evidence="3 4" key="1">
    <citation type="submission" date="2024-08" db="EMBL/GenBank/DDBJ databases">
        <authorList>
            <person name="Lu H."/>
        </authorList>
    </citation>
    <scope>NUCLEOTIDE SEQUENCE [LARGE SCALE GENOMIC DNA]</scope>
    <source>
        <strain evidence="3 4">LKC17W</strain>
    </source>
</reference>
<name>A0ABW7FK46_9BURK</name>
<evidence type="ECO:0000256" key="2">
    <source>
        <dbReference type="ARBA" id="ARBA00022679"/>
    </source>
</evidence>